<reference evidence="3 4" key="1">
    <citation type="journal article" date="2013" name="Genome Biol.">
        <title>Genome of Acanthamoeba castellanii highlights extensive lateral gene transfer and early evolution of tyrosine kinase signaling.</title>
        <authorList>
            <person name="Clarke M."/>
            <person name="Lohan A.J."/>
            <person name="Liu B."/>
            <person name="Lagkouvardos I."/>
            <person name="Roy S."/>
            <person name="Zafar N."/>
            <person name="Bertelli C."/>
            <person name="Schilde C."/>
            <person name="Kianianmomeni A."/>
            <person name="Burglin T.R."/>
            <person name="Frech C."/>
            <person name="Turcotte B."/>
            <person name="Kopec K.O."/>
            <person name="Synnott J.M."/>
            <person name="Choo C."/>
            <person name="Paponov I."/>
            <person name="Finkler A."/>
            <person name="Soon Heng Tan C."/>
            <person name="Hutchins A.P."/>
            <person name="Weinmeier T."/>
            <person name="Rattei T."/>
            <person name="Chu J.S."/>
            <person name="Gimenez G."/>
            <person name="Irimia M."/>
            <person name="Rigden D.J."/>
            <person name="Fitzpatrick D.A."/>
            <person name="Lorenzo-Morales J."/>
            <person name="Bateman A."/>
            <person name="Chiu C.H."/>
            <person name="Tang P."/>
            <person name="Hegemann P."/>
            <person name="Fromm H."/>
            <person name="Raoult D."/>
            <person name="Greub G."/>
            <person name="Miranda-Saavedra D."/>
            <person name="Chen N."/>
            <person name="Nash P."/>
            <person name="Ginger M.L."/>
            <person name="Horn M."/>
            <person name="Schaap P."/>
            <person name="Caler L."/>
            <person name="Loftus B."/>
        </authorList>
    </citation>
    <scope>NUCLEOTIDE SEQUENCE [LARGE SCALE GENOMIC DNA]</scope>
    <source>
        <strain evidence="3 4">Neff</strain>
    </source>
</reference>
<feature type="domain" description="Arrestin C-terminal-like" evidence="2">
    <location>
        <begin position="464"/>
        <end position="793"/>
    </location>
</feature>
<dbReference type="Gene3D" id="2.60.40.640">
    <property type="match status" value="1"/>
</dbReference>
<feature type="compositionally biased region" description="Basic and acidic residues" evidence="1">
    <location>
        <begin position="151"/>
        <end position="160"/>
    </location>
</feature>
<evidence type="ECO:0000313" key="3">
    <source>
        <dbReference type="EMBL" id="ELR12705.1"/>
    </source>
</evidence>
<evidence type="ECO:0000256" key="1">
    <source>
        <dbReference type="SAM" id="MobiDB-lite"/>
    </source>
</evidence>
<protein>
    <recommendedName>
        <fullName evidence="2">Arrestin C-terminal-like domain-containing protein</fullName>
    </recommendedName>
</protein>
<organism evidence="3 4">
    <name type="scientific">Acanthamoeba castellanii (strain ATCC 30010 / Neff)</name>
    <dbReference type="NCBI Taxonomy" id="1257118"/>
    <lineage>
        <taxon>Eukaryota</taxon>
        <taxon>Amoebozoa</taxon>
        <taxon>Discosea</taxon>
        <taxon>Longamoebia</taxon>
        <taxon>Centramoebida</taxon>
        <taxon>Acanthamoebidae</taxon>
        <taxon>Acanthamoeba</taxon>
    </lineage>
</organism>
<evidence type="ECO:0000259" key="2">
    <source>
        <dbReference type="SMART" id="SM01017"/>
    </source>
</evidence>
<sequence length="793" mass="89052">MMMRSLSSSIKRKTKKKLFSSKKKGGSARGDRRQGTADAVEEGADDPASVAGQSYVDSAAFFGLARSSDGSYESLERAKEEGKAFELQNMEEVRQAHVERDMLKAMGPVALAFQNEIQMEARPATPNTSANDLLLGSAEPAAATTTTTTTTEEKGKEKPGEAEALQHIVYGDADYYVLLVLTHLPREPMDLLNVGQTCTLLKEVSEDEYLWRALYYYSKEKHHLEHNPYKAKRRKWGNEQLTWRERYKLTFVVKQRKSKGKKKIRKLLGGTDNELFLNLNCSVFECQEASEPDQYITGEVTINVRSEKVVTHGLYLMVYGQEAFRSYDAARNAIRKSKRPVLGFYLNILGDTPWKERKRNTITLYRGTYRYPIRCVFPKKSLLDQRLPPSFLRMMPKTGSYFRVEYYASVVLGLPFPHSNVMSMKHNILLHNSKRMDRKLKTRVERVAGSPAHEAVEKRFLMKADRRARFEAHLDKTFFYLDEESITITCNIDNRCSKSRVHAVSVTVCREIVKRGAGGVGRWQLVADNQRGIRPNGDDDNQNDDNNDDNDEGQQQRRGDDGDQDEADGEEMELHEEGDNEYDEGEEGDRLGEESTEGSSPEVEERPAWAGRRRGSLGSSGGASSAAPPLPGRRRNSIAGGEQSSSSSSSSSSSTPSQTHDVIRRSSLGGAGASVAADPQAFMQRRRNSLAGEPGATRREPVSNNNSGGASSRYPEMGRRLGEKRIYHVQVDAGEMLRGVELTYPVRWGDVLGESLFNTATFHQTYLLVVSFHMSFGRIDPRVRIPIFLIKRC</sequence>
<feature type="region of interest" description="Disordered" evidence="1">
    <location>
        <begin position="1"/>
        <end position="50"/>
    </location>
</feature>
<dbReference type="InterPro" id="IPR011022">
    <property type="entry name" value="Arrestin_C-like"/>
</dbReference>
<feature type="region of interest" description="Disordered" evidence="1">
    <location>
        <begin position="138"/>
        <end position="160"/>
    </location>
</feature>
<dbReference type="KEGG" id="acan:ACA1_092150"/>
<dbReference type="GeneID" id="14913380"/>
<dbReference type="Proteomes" id="UP000011083">
    <property type="component" value="Unassembled WGS sequence"/>
</dbReference>
<dbReference type="EMBL" id="KB008103">
    <property type="protein sequence ID" value="ELR12705.1"/>
    <property type="molecule type" value="Genomic_DNA"/>
</dbReference>
<feature type="compositionally biased region" description="Basic residues" evidence="1">
    <location>
        <begin position="10"/>
        <end position="26"/>
    </location>
</feature>
<feature type="compositionally biased region" description="Low complexity" evidence="1">
    <location>
        <begin position="644"/>
        <end position="654"/>
    </location>
</feature>
<feature type="compositionally biased region" description="Acidic residues" evidence="1">
    <location>
        <begin position="562"/>
        <end position="587"/>
    </location>
</feature>
<feature type="region of interest" description="Disordered" evidence="1">
    <location>
        <begin position="526"/>
        <end position="661"/>
    </location>
</feature>
<dbReference type="SMART" id="SM01017">
    <property type="entry name" value="Arrestin_C"/>
    <property type="match status" value="1"/>
</dbReference>
<dbReference type="InterPro" id="IPR036047">
    <property type="entry name" value="F-box-like_dom_sf"/>
</dbReference>
<evidence type="ECO:0000313" key="4">
    <source>
        <dbReference type="Proteomes" id="UP000011083"/>
    </source>
</evidence>
<feature type="compositionally biased region" description="Low complexity" evidence="1">
    <location>
        <begin position="138"/>
        <end position="150"/>
    </location>
</feature>
<dbReference type="InterPro" id="IPR011021">
    <property type="entry name" value="Arrestin-like_N"/>
</dbReference>
<dbReference type="InterPro" id="IPR014752">
    <property type="entry name" value="Arrestin-like_C"/>
</dbReference>
<dbReference type="RefSeq" id="XP_004334718.1">
    <property type="nucleotide sequence ID" value="XM_004334670.1"/>
</dbReference>
<dbReference type="SUPFAM" id="SSF81383">
    <property type="entry name" value="F-box domain"/>
    <property type="match status" value="1"/>
</dbReference>
<dbReference type="VEuPathDB" id="AmoebaDB:ACA1_092150"/>
<feature type="region of interest" description="Disordered" evidence="1">
    <location>
        <begin position="691"/>
        <end position="716"/>
    </location>
</feature>
<gene>
    <name evidence="3" type="ORF">ACA1_092150</name>
</gene>
<feature type="compositionally biased region" description="Acidic residues" evidence="1">
    <location>
        <begin position="538"/>
        <end position="552"/>
    </location>
</feature>
<keyword evidence="4" id="KW-1185">Reference proteome</keyword>
<proteinExistence type="predicted"/>
<name>L8GI06_ACACF</name>
<dbReference type="AlphaFoldDB" id="L8GI06"/>
<accession>L8GI06</accession>
<dbReference type="Pfam" id="PF00339">
    <property type="entry name" value="Arrestin_N"/>
    <property type="match status" value="1"/>
</dbReference>